<sequence>MRATYVAPFDQDQEIASRSCRLSPASNCGVPARSGCSGHTHGCTALIQVSAADAALASYLRPSTPSLSSALSLKCAVPAHSGSSSRRQGGVYSASRKIDGTAPSSSHLVLCCSAFTKPFNRLQATLVHTLSLPVWASHAAPFKYFSVSAHPLLSSVPTRCSSAWSSASLHAVQRSVVRPCALREGRRICTPACVVSRPHTASRDAASPLARGALDARMDVPRIHASAAGARISACLRAPRLTRLVPARLWTLSCRRCPWLISSRFDFIIRTSARTTLGGATAFQIIYSSFAARCDASLPSAARCRDAVDVLAAGKEGGGDLMRRHLLTLACIGIDDVSSIALRRGRARCSEAGSGVQRGPTLPLSPLQSIPRPLLGPAISAPPTLLSASSLRHATLPPSTGDAASPRLLSGPREGVRAPPPGLLGQLLWRESGGHLYVSSSAPRECSDSPHLLSLVRSAPSGDLATI</sequence>
<keyword evidence="3" id="KW-1185">Reference proteome</keyword>
<protein>
    <submittedName>
        <fullName evidence="2">Uncharacterized protein</fullName>
    </submittedName>
</protein>
<name>A0AAD7JQ62_9AGAR</name>
<dbReference type="AlphaFoldDB" id="A0AAD7JQ62"/>
<evidence type="ECO:0000313" key="2">
    <source>
        <dbReference type="EMBL" id="KAJ7768118.1"/>
    </source>
</evidence>
<feature type="region of interest" description="Disordered" evidence="1">
    <location>
        <begin position="393"/>
        <end position="422"/>
    </location>
</feature>
<dbReference type="Proteomes" id="UP001215280">
    <property type="component" value="Unassembled WGS sequence"/>
</dbReference>
<reference evidence="2" key="1">
    <citation type="submission" date="2023-03" db="EMBL/GenBank/DDBJ databases">
        <title>Massive genome expansion in bonnet fungi (Mycena s.s.) driven by repeated elements and novel gene families across ecological guilds.</title>
        <authorList>
            <consortium name="Lawrence Berkeley National Laboratory"/>
            <person name="Harder C.B."/>
            <person name="Miyauchi S."/>
            <person name="Viragh M."/>
            <person name="Kuo A."/>
            <person name="Thoen E."/>
            <person name="Andreopoulos B."/>
            <person name="Lu D."/>
            <person name="Skrede I."/>
            <person name="Drula E."/>
            <person name="Henrissat B."/>
            <person name="Morin E."/>
            <person name="Kohler A."/>
            <person name="Barry K."/>
            <person name="LaButti K."/>
            <person name="Morin E."/>
            <person name="Salamov A."/>
            <person name="Lipzen A."/>
            <person name="Mereny Z."/>
            <person name="Hegedus B."/>
            <person name="Baldrian P."/>
            <person name="Stursova M."/>
            <person name="Weitz H."/>
            <person name="Taylor A."/>
            <person name="Grigoriev I.V."/>
            <person name="Nagy L.G."/>
            <person name="Martin F."/>
            <person name="Kauserud H."/>
        </authorList>
    </citation>
    <scope>NUCLEOTIDE SEQUENCE</scope>
    <source>
        <strain evidence="2">CBHHK188m</strain>
    </source>
</reference>
<evidence type="ECO:0000256" key="1">
    <source>
        <dbReference type="SAM" id="MobiDB-lite"/>
    </source>
</evidence>
<accession>A0AAD7JQ62</accession>
<dbReference type="EMBL" id="JARJLG010000028">
    <property type="protein sequence ID" value="KAJ7768118.1"/>
    <property type="molecule type" value="Genomic_DNA"/>
</dbReference>
<gene>
    <name evidence="2" type="ORF">DFH07DRAFT_954691</name>
</gene>
<evidence type="ECO:0000313" key="3">
    <source>
        <dbReference type="Proteomes" id="UP001215280"/>
    </source>
</evidence>
<proteinExistence type="predicted"/>
<comment type="caution">
    <text evidence="2">The sequence shown here is derived from an EMBL/GenBank/DDBJ whole genome shotgun (WGS) entry which is preliminary data.</text>
</comment>
<organism evidence="2 3">
    <name type="scientific">Mycena maculata</name>
    <dbReference type="NCBI Taxonomy" id="230809"/>
    <lineage>
        <taxon>Eukaryota</taxon>
        <taxon>Fungi</taxon>
        <taxon>Dikarya</taxon>
        <taxon>Basidiomycota</taxon>
        <taxon>Agaricomycotina</taxon>
        <taxon>Agaricomycetes</taxon>
        <taxon>Agaricomycetidae</taxon>
        <taxon>Agaricales</taxon>
        <taxon>Marasmiineae</taxon>
        <taxon>Mycenaceae</taxon>
        <taxon>Mycena</taxon>
    </lineage>
</organism>